<reference evidence="3 4" key="1">
    <citation type="submission" date="2017-04" db="EMBL/GenBank/DDBJ databases">
        <title>Novel microbial lineages endemic to geothermal iron-oxide mats fill important gaps in the evolutionary history of Archaea.</title>
        <authorList>
            <person name="Jay Z.J."/>
            <person name="Beam J.P."/>
            <person name="Dlakic M."/>
            <person name="Rusch D.B."/>
            <person name="Kozubal M.A."/>
            <person name="Inskeep W.P."/>
        </authorList>
    </citation>
    <scope>NUCLEOTIDE SEQUENCE [LARGE SCALE GENOMIC DNA]</scope>
    <source>
        <strain evidence="3">ECH_B_2</strain>
    </source>
</reference>
<dbReference type="Pfam" id="PF13635">
    <property type="entry name" value="DUF4143"/>
    <property type="match status" value="1"/>
</dbReference>
<dbReference type="InterPro" id="IPR025420">
    <property type="entry name" value="DUF4143"/>
</dbReference>
<dbReference type="PANTHER" id="PTHR33295:SF21">
    <property type="entry name" value="ATPASE, AAA SUPERFAMILY-RELATED"/>
    <property type="match status" value="1"/>
</dbReference>
<name>A0A2R6B4F1_9ARCH</name>
<dbReference type="Gene3D" id="3.40.50.300">
    <property type="entry name" value="P-loop containing nucleotide triphosphate hydrolases"/>
    <property type="match status" value="1"/>
</dbReference>
<feature type="domain" description="AAA" evidence="1">
    <location>
        <begin position="33"/>
        <end position="157"/>
    </location>
</feature>
<gene>
    <name evidence="3" type="ORF">B9Q06_12150</name>
</gene>
<comment type="caution">
    <text evidence="3">The sequence shown here is derived from an EMBL/GenBank/DDBJ whole genome shotgun (WGS) entry which is preliminary data.</text>
</comment>
<dbReference type="InterPro" id="IPR027417">
    <property type="entry name" value="P-loop_NTPase"/>
</dbReference>
<dbReference type="EMBL" id="NEXH01000051">
    <property type="protein sequence ID" value="PSN93358.1"/>
    <property type="molecule type" value="Genomic_DNA"/>
</dbReference>
<dbReference type="InterPro" id="IPR041682">
    <property type="entry name" value="AAA_14"/>
</dbReference>
<feature type="domain" description="DUF4143" evidence="2">
    <location>
        <begin position="206"/>
        <end position="358"/>
    </location>
</feature>
<evidence type="ECO:0000259" key="2">
    <source>
        <dbReference type="Pfam" id="PF13635"/>
    </source>
</evidence>
<evidence type="ECO:0000313" key="4">
    <source>
        <dbReference type="Proteomes" id="UP000241284"/>
    </source>
</evidence>
<proteinExistence type="predicted"/>
<dbReference type="Proteomes" id="UP000241284">
    <property type="component" value="Unassembled WGS sequence"/>
</dbReference>
<dbReference type="SUPFAM" id="SSF52540">
    <property type="entry name" value="P-loop containing nucleoside triphosphate hydrolases"/>
    <property type="match status" value="1"/>
</dbReference>
<dbReference type="AlphaFoldDB" id="A0A2R6B4F1"/>
<sequence>MVGLREITEEYVGGLRFVREVPRGFRLNLSTPDITVVVGPRRVGKTFLMLKEVMSLLSSGENAVYLSLDDPLFRGLEARKLAEMVRSEYVEGRVYLFLDEVQDWRDWDFKLRWLHDVKDFKLVVSGSSSTLFSSEIPSRLRGRELTQIVYPFSLGELASPLERDFRGRGKFMRALHEYMVWGGFPEPWVYRSREKLLDVVETVFYRDVVERNRVRDVEQFRVVFDFLLSNYSNPMTWNSMRKLVKAVGVDVDVKTIMNYVEYMRRAFLIFTVKRFDYSERRRAVSPKKVYIVDLGIASLYDGKTIADSQGSLGRKLENLVFLELIRRSWEVDYYLLKDGREVDFVARKGGRKALIEVSLNTEQEHVDKLRRATQETGIREAYIITLEGERRDLGDGVKEAPLFDWLLYAAEPQ</sequence>
<protein>
    <submittedName>
        <fullName evidence="3">AAA family ATPase</fullName>
    </submittedName>
</protein>
<evidence type="ECO:0000259" key="1">
    <source>
        <dbReference type="Pfam" id="PF13173"/>
    </source>
</evidence>
<evidence type="ECO:0000313" key="3">
    <source>
        <dbReference type="EMBL" id="PSN93358.1"/>
    </source>
</evidence>
<dbReference type="Pfam" id="PF13173">
    <property type="entry name" value="AAA_14"/>
    <property type="match status" value="1"/>
</dbReference>
<organism evidence="3 4">
    <name type="scientific">Candidatus Marsarchaeota G2 archaeon ECH_B_2</name>
    <dbReference type="NCBI Taxonomy" id="1978160"/>
    <lineage>
        <taxon>Archaea</taxon>
        <taxon>Candidatus Marsarchaeota</taxon>
        <taxon>Candidatus Marsarchaeota group 2</taxon>
    </lineage>
</organism>
<accession>A0A2R6B4F1</accession>
<dbReference type="PANTHER" id="PTHR33295">
    <property type="entry name" value="ATPASE"/>
    <property type="match status" value="1"/>
</dbReference>